<evidence type="ECO:0000256" key="1">
    <source>
        <dbReference type="SAM" id="Phobius"/>
    </source>
</evidence>
<dbReference type="AlphaFoldDB" id="A0A2H3DGH0"/>
<name>A0A2H3DGH0_ARMGA</name>
<evidence type="ECO:0000313" key="2">
    <source>
        <dbReference type="EMBL" id="PBK94315.1"/>
    </source>
</evidence>
<gene>
    <name evidence="2" type="ORF">ARMGADRAFT_1029454</name>
</gene>
<keyword evidence="1" id="KW-1133">Transmembrane helix</keyword>
<sequence>MQGQLRGMDALVSRRTNCANEDDAQHGSGCNQRGTFDCIILRYFTLSSDKPVARNEREAYLGIYCRIAVWGQAGVLLKVEWSPESKRCTIVTMNNKMLAATFIYTMAFDFVVLLLTGWKLVVRSPARLSFFTSSWVGNIRPSGLSQLVFADGLFYFLVTFLVNMTATIFMLLNLNPVMSIVANVPAATASTVFACRAVRRLSKYGTTEHESRTEDTNPRPPLFATVRLQARSNQSVADRIHVNMETFRSPPPFPRYPTDTVFWLSLDSRDDPSKNGGVEGLAEMPFIKMAFPKDWLCLYPCCDSLILPTYKRSVFCFPTRLRGLCPCKLALHA</sequence>
<reference evidence="3" key="1">
    <citation type="journal article" date="2017" name="Nat. Ecol. Evol.">
        <title>Genome expansion and lineage-specific genetic innovations in the forest pathogenic fungi Armillaria.</title>
        <authorList>
            <person name="Sipos G."/>
            <person name="Prasanna A.N."/>
            <person name="Walter M.C."/>
            <person name="O'Connor E."/>
            <person name="Balint B."/>
            <person name="Krizsan K."/>
            <person name="Kiss B."/>
            <person name="Hess J."/>
            <person name="Varga T."/>
            <person name="Slot J."/>
            <person name="Riley R."/>
            <person name="Boka B."/>
            <person name="Rigling D."/>
            <person name="Barry K."/>
            <person name="Lee J."/>
            <person name="Mihaltcheva S."/>
            <person name="LaButti K."/>
            <person name="Lipzen A."/>
            <person name="Waldron R."/>
            <person name="Moloney N.M."/>
            <person name="Sperisen C."/>
            <person name="Kredics L."/>
            <person name="Vagvoelgyi C."/>
            <person name="Patrignani A."/>
            <person name="Fitzpatrick D."/>
            <person name="Nagy I."/>
            <person name="Doyle S."/>
            <person name="Anderson J.B."/>
            <person name="Grigoriev I.V."/>
            <person name="Gueldener U."/>
            <person name="Muensterkoetter M."/>
            <person name="Nagy L.G."/>
        </authorList>
    </citation>
    <scope>NUCLEOTIDE SEQUENCE [LARGE SCALE GENOMIC DNA]</scope>
    <source>
        <strain evidence="3">Ar21-2</strain>
    </source>
</reference>
<dbReference type="EMBL" id="KZ293654">
    <property type="protein sequence ID" value="PBK94315.1"/>
    <property type="molecule type" value="Genomic_DNA"/>
</dbReference>
<proteinExistence type="predicted"/>
<feature type="transmembrane region" description="Helical" evidence="1">
    <location>
        <begin position="153"/>
        <end position="172"/>
    </location>
</feature>
<keyword evidence="1" id="KW-0812">Transmembrane</keyword>
<feature type="transmembrane region" description="Helical" evidence="1">
    <location>
        <begin position="97"/>
        <end position="118"/>
    </location>
</feature>
<keyword evidence="1" id="KW-0472">Membrane</keyword>
<dbReference type="InParanoid" id="A0A2H3DGH0"/>
<protein>
    <submittedName>
        <fullName evidence="2">Uncharacterized protein</fullName>
    </submittedName>
</protein>
<dbReference type="Proteomes" id="UP000217790">
    <property type="component" value="Unassembled WGS sequence"/>
</dbReference>
<dbReference type="OrthoDB" id="3197626at2759"/>
<keyword evidence="3" id="KW-1185">Reference proteome</keyword>
<organism evidence="2 3">
    <name type="scientific">Armillaria gallica</name>
    <name type="common">Bulbous honey fungus</name>
    <name type="synonym">Armillaria bulbosa</name>
    <dbReference type="NCBI Taxonomy" id="47427"/>
    <lineage>
        <taxon>Eukaryota</taxon>
        <taxon>Fungi</taxon>
        <taxon>Dikarya</taxon>
        <taxon>Basidiomycota</taxon>
        <taxon>Agaricomycotina</taxon>
        <taxon>Agaricomycetes</taxon>
        <taxon>Agaricomycetidae</taxon>
        <taxon>Agaricales</taxon>
        <taxon>Marasmiineae</taxon>
        <taxon>Physalacriaceae</taxon>
        <taxon>Armillaria</taxon>
    </lineage>
</organism>
<accession>A0A2H3DGH0</accession>
<evidence type="ECO:0000313" key="3">
    <source>
        <dbReference type="Proteomes" id="UP000217790"/>
    </source>
</evidence>